<name>A0A915Q0G5_9BILA</name>
<proteinExistence type="predicted"/>
<accession>A0A915Q0G5</accession>
<protein>
    <submittedName>
        <fullName evidence="3">Uncharacterized protein</fullName>
    </submittedName>
</protein>
<evidence type="ECO:0000256" key="1">
    <source>
        <dbReference type="SAM" id="MobiDB-lite"/>
    </source>
</evidence>
<dbReference type="AlphaFoldDB" id="A0A915Q0G5"/>
<dbReference type="Proteomes" id="UP000887581">
    <property type="component" value="Unplaced"/>
</dbReference>
<evidence type="ECO:0000313" key="3">
    <source>
        <dbReference type="WBParaSite" id="sdigi.contig417.g8184.t1"/>
    </source>
</evidence>
<keyword evidence="2" id="KW-1185">Reference proteome</keyword>
<feature type="region of interest" description="Disordered" evidence="1">
    <location>
        <begin position="1"/>
        <end position="38"/>
    </location>
</feature>
<reference evidence="3" key="1">
    <citation type="submission" date="2022-11" db="UniProtKB">
        <authorList>
            <consortium name="WormBaseParasite"/>
        </authorList>
    </citation>
    <scope>IDENTIFICATION</scope>
</reference>
<organism evidence="2 3">
    <name type="scientific">Setaria digitata</name>
    <dbReference type="NCBI Taxonomy" id="48799"/>
    <lineage>
        <taxon>Eukaryota</taxon>
        <taxon>Metazoa</taxon>
        <taxon>Ecdysozoa</taxon>
        <taxon>Nematoda</taxon>
        <taxon>Chromadorea</taxon>
        <taxon>Rhabditida</taxon>
        <taxon>Spirurina</taxon>
        <taxon>Spiruromorpha</taxon>
        <taxon>Filarioidea</taxon>
        <taxon>Setariidae</taxon>
        <taxon>Setaria</taxon>
    </lineage>
</organism>
<evidence type="ECO:0000313" key="2">
    <source>
        <dbReference type="Proteomes" id="UP000887581"/>
    </source>
</evidence>
<sequence length="65" mass="7179">MFPYNNVLFSRGEGGGVRLRSRSGLGSGSRSDEGGGGDNVTLVRHYENIFFVFVWTPRHSVFVLS</sequence>
<dbReference type="WBParaSite" id="sdigi.contig417.g8184.t1">
    <property type="protein sequence ID" value="sdigi.contig417.g8184.t1"/>
    <property type="gene ID" value="sdigi.contig417.g8184"/>
</dbReference>